<feature type="domain" description="Carbohydrate kinase FGGY C-terminal" evidence="8">
    <location>
        <begin position="257"/>
        <end position="443"/>
    </location>
</feature>
<dbReference type="PIRSF" id="PIRSF000538">
    <property type="entry name" value="GlpK"/>
    <property type="match status" value="1"/>
</dbReference>
<dbReference type="PANTHER" id="PTHR43435">
    <property type="entry name" value="RIBULOKINASE"/>
    <property type="match status" value="1"/>
</dbReference>
<dbReference type="InterPro" id="IPR018485">
    <property type="entry name" value="FGGY_C"/>
</dbReference>
<keyword evidence="10" id="KW-1185">Reference proteome</keyword>
<evidence type="ECO:0000313" key="10">
    <source>
        <dbReference type="Proteomes" id="UP000432089"/>
    </source>
</evidence>
<keyword evidence="5" id="KW-0054">Arabinose catabolism</keyword>
<keyword evidence="4" id="KW-0067">ATP-binding</keyword>
<dbReference type="InterPro" id="IPR000577">
    <property type="entry name" value="Carb_kinase_FGGY"/>
</dbReference>
<dbReference type="Proteomes" id="UP000432089">
    <property type="component" value="Unassembled WGS sequence"/>
</dbReference>
<gene>
    <name evidence="9" type="ORF">F6X38_01560</name>
</gene>
<dbReference type="GO" id="GO:0005524">
    <property type="term" value="F:ATP binding"/>
    <property type="evidence" value="ECO:0007669"/>
    <property type="project" value="UniProtKB-KW"/>
</dbReference>
<dbReference type="AlphaFoldDB" id="A0A7V7PT41"/>
<dbReference type="Pfam" id="PF00370">
    <property type="entry name" value="FGGY_N"/>
    <property type="match status" value="1"/>
</dbReference>
<comment type="caution">
    <text evidence="9">The sequence shown here is derived from an EMBL/GenBank/DDBJ whole genome shotgun (WGS) entry which is preliminary data.</text>
</comment>
<dbReference type="InterPro" id="IPR018484">
    <property type="entry name" value="FGGY_N"/>
</dbReference>
<keyword evidence="6" id="KW-0119">Carbohydrate metabolism</keyword>
<dbReference type="SUPFAM" id="SSF53067">
    <property type="entry name" value="Actin-like ATPase domain"/>
    <property type="match status" value="2"/>
</dbReference>
<proteinExistence type="predicted"/>
<dbReference type="PANTHER" id="PTHR43435:SF4">
    <property type="entry name" value="FGGY CARBOHYDRATE KINASE DOMAIN-CONTAINING PROTEIN"/>
    <property type="match status" value="1"/>
</dbReference>
<evidence type="ECO:0000259" key="7">
    <source>
        <dbReference type="Pfam" id="PF00370"/>
    </source>
</evidence>
<accession>A0A7V7PT41</accession>
<dbReference type="InterPro" id="IPR005929">
    <property type="entry name" value="Ribulokinase"/>
</dbReference>
<evidence type="ECO:0000256" key="2">
    <source>
        <dbReference type="ARBA" id="ARBA00022741"/>
    </source>
</evidence>
<dbReference type="GO" id="GO:0005737">
    <property type="term" value="C:cytoplasm"/>
    <property type="evidence" value="ECO:0007669"/>
    <property type="project" value="TreeGrafter"/>
</dbReference>
<evidence type="ECO:0000256" key="1">
    <source>
        <dbReference type="ARBA" id="ARBA00022679"/>
    </source>
</evidence>
<evidence type="ECO:0000313" key="9">
    <source>
        <dbReference type="EMBL" id="KAB0682796.1"/>
    </source>
</evidence>
<dbReference type="GO" id="GO:0008741">
    <property type="term" value="F:ribulokinase activity"/>
    <property type="evidence" value="ECO:0007669"/>
    <property type="project" value="InterPro"/>
</dbReference>
<dbReference type="Pfam" id="PF02782">
    <property type="entry name" value="FGGY_C"/>
    <property type="match status" value="1"/>
</dbReference>
<organism evidence="9 10">
    <name type="scientific">Plantimonas leprariae</name>
    <dbReference type="NCBI Taxonomy" id="2615207"/>
    <lineage>
        <taxon>Bacteria</taxon>
        <taxon>Pseudomonadati</taxon>
        <taxon>Pseudomonadota</taxon>
        <taxon>Alphaproteobacteria</taxon>
        <taxon>Hyphomicrobiales</taxon>
        <taxon>Aurantimonadaceae</taxon>
        <taxon>Plantimonas</taxon>
    </lineage>
</organism>
<keyword evidence="2" id="KW-0547">Nucleotide-binding</keyword>
<dbReference type="Gene3D" id="3.30.420.40">
    <property type="match status" value="2"/>
</dbReference>
<dbReference type="GO" id="GO:0019569">
    <property type="term" value="P:L-arabinose catabolic process to D-xylulose 5-phosphate"/>
    <property type="evidence" value="ECO:0007669"/>
    <property type="project" value="InterPro"/>
</dbReference>
<protein>
    <submittedName>
        <fullName evidence="9">Sugar kinase</fullName>
    </submittedName>
</protein>
<keyword evidence="3 9" id="KW-0418">Kinase</keyword>
<dbReference type="CDD" id="cd07781">
    <property type="entry name" value="ASKHA_NBD_FGGY_L-RBK"/>
    <property type="match status" value="1"/>
</dbReference>
<sequence>MSLLLGLDFGTGGVRVGVFDLDARRMLAEREAEYGTRHPKPGWAEQSPADWWEALGKASRAVMADLGRPEIAGICAATTASTVVACERNGIPLQPALLWMDCRAAAESDATARANHPVLAYSGGSDAAEWLVPKAMWLARHEPAVYARAGVICECLDWINFRLTGRWVGSRMNATCKWNWDSVAGRFHDDLFAELGVPDLAEKLPQPILPVGAPVERLSREVADHLGLSNRPVVAQGGIDAHIGMVGADTIEPGDLLMIGGTSVVHLFQLGAEQPVTGFWGPYPHALVDGRWLVEAGQVSAGSVLSWFSREIFALDQAGHDELCEAAGRIPVGGSGLLALDYFMGNRTPYRDPHLRGAVLGLSLGHDRAALYHAAVEGVALASANVLKRMDELGVPCRRIVTSGGYSRNPLWLKATVDAIGRPVELPSKANLTIIGACACAAAGAGLVPDLDAAAKAVVPPARPVEPDLAAHARYRELLEDYLEATELLAPLSRRLAARQTRGTPP</sequence>
<feature type="domain" description="Carbohydrate kinase FGGY N-terminal" evidence="7">
    <location>
        <begin position="4"/>
        <end position="247"/>
    </location>
</feature>
<name>A0A7V7PT41_9HYPH</name>
<evidence type="ECO:0000259" key="8">
    <source>
        <dbReference type="Pfam" id="PF02782"/>
    </source>
</evidence>
<keyword evidence="1" id="KW-0808">Transferase</keyword>
<dbReference type="InterPro" id="IPR043129">
    <property type="entry name" value="ATPase_NBD"/>
</dbReference>
<evidence type="ECO:0000256" key="3">
    <source>
        <dbReference type="ARBA" id="ARBA00022777"/>
    </source>
</evidence>
<evidence type="ECO:0000256" key="5">
    <source>
        <dbReference type="ARBA" id="ARBA00022935"/>
    </source>
</evidence>
<reference evidence="9 10" key="1">
    <citation type="submission" date="2019-09" db="EMBL/GenBank/DDBJ databases">
        <title>YIM 132180 draft genome.</title>
        <authorList>
            <person name="Zhang K."/>
        </authorList>
    </citation>
    <scope>NUCLEOTIDE SEQUENCE [LARGE SCALE GENOMIC DNA]</scope>
    <source>
        <strain evidence="9 10">YIM 132180</strain>
    </source>
</reference>
<dbReference type="GO" id="GO:0019150">
    <property type="term" value="F:D-ribulokinase activity"/>
    <property type="evidence" value="ECO:0007669"/>
    <property type="project" value="TreeGrafter"/>
</dbReference>
<evidence type="ECO:0000256" key="6">
    <source>
        <dbReference type="ARBA" id="ARBA00023277"/>
    </source>
</evidence>
<dbReference type="RefSeq" id="WP_150967767.1">
    <property type="nucleotide sequence ID" value="NZ_VZDO01000001.1"/>
</dbReference>
<evidence type="ECO:0000256" key="4">
    <source>
        <dbReference type="ARBA" id="ARBA00022840"/>
    </source>
</evidence>
<dbReference type="EMBL" id="VZDO01000001">
    <property type="protein sequence ID" value="KAB0682796.1"/>
    <property type="molecule type" value="Genomic_DNA"/>
</dbReference>